<reference evidence="5" key="2">
    <citation type="submission" date="2025-08" db="UniProtKB">
        <authorList>
            <consortium name="Ensembl"/>
        </authorList>
    </citation>
    <scope>IDENTIFICATION</scope>
    <source>
        <strain evidence="5">Hd-rR</strain>
    </source>
</reference>
<dbReference type="GO" id="GO:0030133">
    <property type="term" value="C:transport vesicle"/>
    <property type="evidence" value="ECO:0000318"/>
    <property type="project" value="GO_Central"/>
</dbReference>
<dbReference type="Ensembl" id="ENSORLT00000031139.1">
    <property type="protein sequence ID" value="ENSORLP00000045242.1"/>
    <property type="gene ID" value="ENSORLG00000026472.1"/>
</dbReference>
<dbReference type="STRING" id="8090.ENSORLP00000045242"/>
<dbReference type="OrthoDB" id="9894200at2759"/>
<protein>
    <submittedName>
        <fullName evidence="5">Consortin, connexin sorting protein b</fullName>
    </submittedName>
</protein>
<keyword evidence="6" id="KW-1185">Reference proteome</keyword>
<dbReference type="PANTHER" id="PTHR28581">
    <property type="entry name" value="CONSORTIN"/>
    <property type="match status" value="1"/>
</dbReference>
<dbReference type="InterPro" id="IPR054132">
    <property type="entry name" value="Consortin_N"/>
</dbReference>
<feature type="domain" description="Consortin C-terminal" evidence="3">
    <location>
        <begin position="257"/>
        <end position="368"/>
    </location>
</feature>
<dbReference type="GeneTree" id="ENSGT00390000005861"/>
<proteinExistence type="predicted"/>
<dbReference type="Proteomes" id="UP000001038">
    <property type="component" value="Chromosome 24"/>
</dbReference>
<dbReference type="Bgee" id="ENSORLG00000026472">
    <property type="expression patterns" value="Expressed in brain and 6 other cell types or tissues"/>
</dbReference>
<dbReference type="GeneID" id="105357188"/>
<dbReference type="InParanoid" id="A0A3B3INL8"/>
<keyword evidence="2" id="KW-1133">Transmembrane helix</keyword>
<feature type="region of interest" description="Disordered" evidence="1">
    <location>
        <begin position="272"/>
        <end position="302"/>
    </location>
</feature>
<evidence type="ECO:0000256" key="1">
    <source>
        <dbReference type="SAM" id="MobiDB-lite"/>
    </source>
</evidence>
<sequence>MGNKTSSSLKDPDGRTADIEEEVFINSIAGRAPTDALQGPSPKLLASLQSLGENSDYTVLPHSLHQIAEAYSLKGDYPSAIQFLQLEKLYHERLLSNLAALQESWESRWGEKEAEICFGTDGVSQSNMEVLRDICRTHHRPSVKVDQNKINATINDNHSKSKELQPYQDEDHVTAHCDEEQEHSLSSEPEPCSEQTARWEEDRGAGAYEEGREVEEEQVEEQCEETPEEEEVKVEWPAGVPQASEKELVKLSHKEGTSPDGLVSILKRRRASLDGLPPPSDTSSKQNSKRKVRFSEPEDGMDQDDVGGNSLLVLLLLCLLTVVISIGGTALYCTLLGTYSNICTDFTHNVDFYVSNVQQFFEGVRRWLPLWTG</sequence>
<dbReference type="PANTHER" id="PTHR28581:SF1">
    <property type="entry name" value="CONSORTIN"/>
    <property type="match status" value="1"/>
</dbReference>
<reference evidence="5" key="3">
    <citation type="submission" date="2025-09" db="UniProtKB">
        <authorList>
            <consortium name="Ensembl"/>
        </authorList>
    </citation>
    <scope>IDENTIFICATION</scope>
    <source>
        <strain evidence="5">Hd-rR</strain>
    </source>
</reference>
<gene>
    <name evidence="5" type="primary">cnstb</name>
</gene>
<feature type="transmembrane region" description="Helical" evidence="2">
    <location>
        <begin position="311"/>
        <end position="332"/>
    </location>
</feature>
<keyword evidence="2" id="KW-0812">Transmembrane</keyword>
<dbReference type="AlphaFoldDB" id="A0A3B3INL8"/>
<name>A0A3B3INL8_ORYLA</name>
<dbReference type="Pfam" id="PF22883">
    <property type="entry name" value="Consortin_N"/>
    <property type="match status" value="1"/>
</dbReference>
<reference evidence="5 6" key="1">
    <citation type="journal article" date="2007" name="Nature">
        <title>The medaka draft genome and insights into vertebrate genome evolution.</title>
        <authorList>
            <person name="Kasahara M."/>
            <person name="Naruse K."/>
            <person name="Sasaki S."/>
            <person name="Nakatani Y."/>
            <person name="Qu W."/>
            <person name="Ahsan B."/>
            <person name="Yamada T."/>
            <person name="Nagayasu Y."/>
            <person name="Doi K."/>
            <person name="Kasai Y."/>
            <person name="Jindo T."/>
            <person name="Kobayashi D."/>
            <person name="Shimada A."/>
            <person name="Toyoda A."/>
            <person name="Kuroki Y."/>
            <person name="Fujiyama A."/>
            <person name="Sasaki T."/>
            <person name="Shimizu A."/>
            <person name="Asakawa S."/>
            <person name="Shimizu N."/>
            <person name="Hashimoto S."/>
            <person name="Yang J."/>
            <person name="Lee Y."/>
            <person name="Matsushima K."/>
            <person name="Sugano S."/>
            <person name="Sakaizumi M."/>
            <person name="Narita T."/>
            <person name="Ohishi K."/>
            <person name="Haga S."/>
            <person name="Ohta F."/>
            <person name="Nomoto H."/>
            <person name="Nogata K."/>
            <person name="Morishita T."/>
            <person name="Endo T."/>
            <person name="Shin-I T."/>
            <person name="Takeda H."/>
            <person name="Morishita S."/>
            <person name="Kohara Y."/>
        </authorList>
    </citation>
    <scope>NUCLEOTIDE SEQUENCE [LARGE SCALE GENOMIC DNA]</scope>
    <source>
        <strain evidence="5 6">Hd-rR</strain>
    </source>
</reference>
<dbReference type="GO" id="GO:0005802">
    <property type="term" value="C:trans-Golgi network"/>
    <property type="evidence" value="ECO:0000318"/>
    <property type="project" value="GO_Central"/>
</dbReference>
<evidence type="ECO:0000259" key="3">
    <source>
        <dbReference type="Pfam" id="PF15281"/>
    </source>
</evidence>
<evidence type="ECO:0000313" key="5">
    <source>
        <dbReference type="Ensembl" id="ENSORLP00000045242.1"/>
    </source>
</evidence>
<dbReference type="KEGG" id="ola:105357188"/>
<dbReference type="GO" id="GO:0005886">
    <property type="term" value="C:plasma membrane"/>
    <property type="evidence" value="ECO:0000318"/>
    <property type="project" value="GO_Central"/>
</dbReference>
<evidence type="ECO:0000259" key="4">
    <source>
        <dbReference type="Pfam" id="PF22883"/>
    </source>
</evidence>
<evidence type="ECO:0000256" key="2">
    <source>
        <dbReference type="SAM" id="Phobius"/>
    </source>
</evidence>
<organism evidence="5 6">
    <name type="scientific">Oryzias latipes</name>
    <name type="common">Japanese rice fish</name>
    <name type="synonym">Japanese killifish</name>
    <dbReference type="NCBI Taxonomy" id="8090"/>
    <lineage>
        <taxon>Eukaryota</taxon>
        <taxon>Metazoa</taxon>
        <taxon>Chordata</taxon>
        <taxon>Craniata</taxon>
        <taxon>Vertebrata</taxon>
        <taxon>Euteleostomi</taxon>
        <taxon>Actinopterygii</taxon>
        <taxon>Neopterygii</taxon>
        <taxon>Teleostei</taxon>
        <taxon>Neoteleostei</taxon>
        <taxon>Acanthomorphata</taxon>
        <taxon>Ovalentaria</taxon>
        <taxon>Atherinomorphae</taxon>
        <taxon>Beloniformes</taxon>
        <taxon>Adrianichthyidae</taxon>
        <taxon>Oryziinae</taxon>
        <taxon>Oryzias</taxon>
    </lineage>
</organism>
<keyword evidence="2" id="KW-0472">Membrane</keyword>
<accession>A0A3B3INL8</accession>
<dbReference type="CTD" id="566273"/>
<feature type="domain" description="Consortin N-terminal" evidence="4">
    <location>
        <begin position="56"/>
        <end position="107"/>
    </location>
</feature>
<evidence type="ECO:0000313" key="6">
    <source>
        <dbReference type="Proteomes" id="UP000001038"/>
    </source>
</evidence>
<dbReference type="Pfam" id="PF15281">
    <property type="entry name" value="Consortin_C"/>
    <property type="match status" value="1"/>
</dbReference>
<feature type="compositionally biased region" description="Acidic residues" evidence="1">
    <location>
        <begin position="212"/>
        <end position="232"/>
    </location>
</feature>
<dbReference type="InterPro" id="IPR028129">
    <property type="entry name" value="Consortin_C"/>
</dbReference>
<dbReference type="GO" id="GO:0042998">
    <property type="term" value="P:positive regulation of Golgi to plasma membrane protein transport"/>
    <property type="evidence" value="ECO:0000318"/>
    <property type="project" value="GO_Central"/>
</dbReference>
<dbReference type="GO" id="GO:0071253">
    <property type="term" value="F:connexin binding"/>
    <property type="evidence" value="ECO:0000318"/>
    <property type="project" value="GO_Central"/>
</dbReference>
<feature type="region of interest" description="Disordered" evidence="1">
    <location>
        <begin position="177"/>
        <end position="240"/>
    </location>
</feature>
<dbReference type="InterPro" id="IPR042318">
    <property type="entry name" value="Consortin"/>
</dbReference>